<reference evidence="1 2" key="1">
    <citation type="submission" date="2024-01" db="EMBL/GenBank/DDBJ databases">
        <title>Seven novel Bacillus-like species.</title>
        <authorList>
            <person name="Liu G."/>
        </authorList>
    </citation>
    <scope>NUCLEOTIDE SEQUENCE [LARGE SCALE GENOMIC DNA]</scope>
    <source>
        <strain evidence="1 2">FJAT-51639</strain>
    </source>
</reference>
<evidence type="ECO:0000313" key="1">
    <source>
        <dbReference type="EMBL" id="MEI4802010.1"/>
    </source>
</evidence>
<name>A0ABU8FK05_9BACI</name>
<protein>
    <submittedName>
        <fullName evidence="1">dUTPase</fullName>
    </submittedName>
</protein>
<dbReference type="InterPro" id="IPR014871">
    <property type="entry name" value="dUTPase/dCTP_pyrophosphatase"/>
</dbReference>
<evidence type="ECO:0000313" key="2">
    <source>
        <dbReference type="Proteomes" id="UP001372526"/>
    </source>
</evidence>
<accession>A0ABU8FK05</accession>
<dbReference type="CDD" id="cd11527">
    <property type="entry name" value="NTP-PPase_dUTPase"/>
    <property type="match status" value="1"/>
</dbReference>
<organism evidence="1 2">
    <name type="scientific">Bacillus bruguierae</name>
    <dbReference type="NCBI Taxonomy" id="3127667"/>
    <lineage>
        <taxon>Bacteria</taxon>
        <taxon>Bacillati</taxon>
        <taxon>Bacillota</taxon>
        <taxon>Bacilli</taxon>
        <taxon>Bacillales</taxon>
        <taxon>Bacillaceae</taxon>
        <taxon>Bacillus</taxon>
    </lineage>
</organism>
<dbReference type="Pfam" id="PF08761">
    <property type="entry name" value="dUTPase_2"/>
    <property type="match status" value="1"/>
</dbReference>
<dbReference type="SUPFAM" id="SSF101386">
    <property type="entry name" value="all-alpha NTP pyrophosphatases"/>
    <property type="match status" value="1"/>
</dbReference>
<dbReference type="Gene3D" id="1.10.4010.10">
    <property type="entry name" value="Type II deoxyuridine triphosphatase"/>
    <property type="match status" value="2"/>
</dbReference>
<comment type="caution">
    <text evidence="1">The sequence shown here is derived from an EMBL/GenBank/DDBJ whole genome shotgun (WGS) entry which is preliminary data.</text>
</comment>
<dbReference type="Proteomes" id="UP001372526">
    <property type="component" value="Unassembled WGS sequence"/>
</dbReference>
<gene>
    <name evidence="1" type="ORF">WAZ07_11860</name>
</gene>
<dbReference type="RefSeq" id="WP_336472625.1">
    <property type="nucleotide sequence ID" value="NZ_JBAWSX010000006.1"/>
</dbReference>
<sequence>MSDKLNELFELQSDLDNRIISERNIDKSLDEWVVGITLAMESEIDEIRREGNWKWWKNEKEIDKEALQGQVIDMWHFLISLSLKCGLSAEDIYRIYLEKNQENHARQDGTGTKEGYALEGHSNLISRKPKLNKTRSYTGLEFIYKRNTFNISNRDCTIMAIFSFYSKHFNFRMVTTYVSLSTL</sequence>
<dbReference type="EMBL" id="JBAWSX010000006">
    <property type="protein sequence ID" value="MEI4802010.1"/>
    <property type="molecule type" value="Genomic_DNA"/>
</dbReference>
<keyword evidence="2" id="KW-1185">Reference proteome</keyword>
<proteinExistence type="predicted"/>